<dbReference type="InterPro" id="IPR050616">
    <property type="entry name" value="CPA3_Na-H_Antiporter_A"/>
</dbReference>
<organism evidence="13 14">
    <name type="scientific">Ruficoccus amylovorans</name>
    <dbReference type="NCBI Taxonomy" id="1804625"/>
    <lineage>
        <taxon>Bacteria</taxon>
        <taxon>Pseudomonadati</taxon>
        <taxon>Verrucomicrobiota</taxon>
        <taxon>Opitutia</taxon>
        <taxon>Puniceicoccales</taxon>
        <taxon>Cerasicoccaceae</taxon>
        <taxon>Ruficoccus</taxon>
    </lineage>
</organism>
<dbReference type="PANTHER" id="PTHR43373">
    <property type="entry name" value="NA(+)/H(+) ANTIPORTER SUBUNIT"/>
    <property type="match status" value="1"/>
</dbReference>
<dbReference type="EMBL" id="JACHVB010000035">
    <property type="protein sequence ID" value="MBC2595258.1"/>
    <property type="molecule type" value="Genomic_DNA"/>
</dbReference>
<dbReference type="InterPro" id="IPR001750">
    <property type="entry name" value="ND/Mrp_TM"/>
</dbReference>
<accession>A0A842HGY7</accession>
<feature type="transmembrane region" description="Helical" evidence="8">
    <location>
        <begin position="323"/>
        <end position="347"/>
    </location>
</feature>
<dbReference type="InterPro" id="IPR007182">
    <property type="entry name" value="MnhB"/>
</dbReference>
<evidence type="ECO:0000256" key="1">
    <source>
        <dbReference type="ARBA" id="ARBA00004651"/>
    </source>
</evidence>
<evidence type="ECO:0000256" key="3">
    <source>
        <dbReference type="ARBA" id="ARBA00022475"/>
    </source>
</evidence>
<feature type="transmembrane region" description="Helical" evidence="8">
    <location>
        <begin position="162"/>
        <end position="186"/>
    </location>
</feature>
<reference evidence="13 14" key="1">
    <citation type="submission" date="2020-07" db="EMBL/GenBank/DDBJ databases">
        <authorList>
            <person name="Feng X."/>
        </authorList>
    </citation>
    <scope>NUCLEOTIDE SEQUENCE [LARGE SCALE GENOMIC DNA]</scope>
    <source>
        <strain evidence="13 14">JCM31066</strain>
    </source>
</reference>
<dbReference type="Pfam" id="PF04039">
    <property type="entry name" value="MnhB"/>
    <property type="match status" value="1"/>
</dbReference>
<feature type="transmembrane region" description="Helical" evidence="8">
    <location>
        <begin position="597"/>
        <end position="616"/>
    </location>
</feature>
<dbReference type="GO" id="GO:0005886">
    <property type="term" value="C:plasma membrane"/>
    <property type="evidence" value="ECO:0007669"/>
    <property type="project" value="UniProtKB-SubCell"/>
</dbReference>
<evidence type="ECO:0000256" key="5">
    <source>
        <dbReference type="ARBA" id="ARBA00022989"/>
    </source>
</evidence>
<evidence type="ECO:0000259" key="11">
    <source>
        <dbReference type="Pfam" id="PF13244"/>
    </source>
</evidence>
<feature type="domain" description="MrpA C-terminal/MbhE" evidence="12">
    <location>
        <begin position="680"/>
        <end position="773"/>
    </location>
</feature>
<keyword evidence="2" id="KW-0813">Transport</keyword>
<feature type="transmembrane region" description="Helical" evidence="8">
    <location>
        <begin position="623"/>
        <end position="642"/>
    </location>
</feature>
<feature type="transmembrane region" description="Helical" evidence="8">
    <location>
        <begin position="73"/>
        <end position="95"/>
    </location>
</feature>
<feature type="transmembrane region" description="Helical" evidence="8">
    <location>
        <begin position="6"/>
        <end position="21"/>
    </location>
</feature>
<evidence type="ECO:0000313" key="13">
    <source>
        <dbReference type="EMBL" id="MBC2595258.1"/>
    </source>
</evidence>
<evidence type="ECO:0000256" key="2">
    <source>
        <dbReference type="ARBA" id="ARBA00022448"/>
    </source>
</evidence>
<feature type="transmembrane region" description="Helical" evidence="8">
    <location>
        <begin position="566"/>
        <end position="591"/>
    </location>
</feature>
<comment type="caution">
    <text evidence="13">The sequence shown here is derived from an EMBL/GenBank/DDBJ whole genome shotgun (WGS) entry which is preliminary data.</text>
</comment>
<keyword evidence="14" id="KW-1185">Reference proteome</keyword>
<dbReference type="Pfam" id="PF13244">
    <property type="entry name" value="MbhD"/>
    <property type="match status" value="1"/>
</dbReference>
<protein>
    <submittedName>
        <fullName evidence="13">DUF4040 domain-containing protein</fullName>
    </submittedName>
</protein>
<proteinExistence type="predicted"/>
<dbReference type="InterPro" id="IPR046806">
    <property type="entry name" value="MrpA_C/MbhE"/>
</dbReference>
<feature type="transmembrane region" description="Helical" evidence="8">
    <location>
        <begin position="206"/>
        <end position="231"/>
    </location>
</feature>
<dbReference type="PANTHER" id="PTHR43373:SF1">
    <property type="entry name" value="NA(+)_H(+) ANTIPORTER SUBUNIT A"/>
    <property type="match status" value="1"/>
</dbReference>
<comment type="subcellular location">
    <subcellularLocation>
        <location evidence="1">Cell membrane</location>
        <topology evidence="1">Multi-pass membrane protein</topology>
    </subcellularLocation>
    <subcellularLocation>
        <location evidence="7">Membrane</location>
        <topology evidence="7">Multi-pass membrane protein</topology>
    </subcellularLocation>
</comment>
<feature type="transmembrane region" description="Helical" evidence="8">
    <location>
        <begin position="274"/>
        <end position="292"/>
    </location>
</feature>
<keyword evidence="3" id="KW-1003">Cell membrane</keyword>
<feature type="transmembrane region" description="Helical" evidence="8">
    <location>
        <begin position="648"/>
        <end position="666"/>
    </location>
</feature>
<feature type="transmembrane region" description="Helical" evidence="8">
    <location>
        <begin position="448"/>
        <end position="471"/>
    </location>
</feature>
<evidence type="ECO:0000256" key="8">
    <source>
        <dbReference type="SAM" id="Phobius"/>
    </source>
</evidence>
<keyword evidence="4 7" id="KW-0812">Transmembrane</keyword>
<dbReference type="Pfam" id="PF00361">
    <property type="entry name" value="Proton_antipo_M"/>
    <property type="match status" value="1"/>
</dbReference>
<evidence type="ECO:0000259" key="10">
    <source>
        <dbReference type="Pfam" id="PF04039"/>
    </source>
</evidence>
<feature type="transmembrane region" description="Helical" evidence="8">
    <location>
        <begin position="807"/>
        <end position="826"/>
    </location>
</feature>
<feature type="transmembrane region" description="Helical" evidence="8">
    <location>
        <begin position="783"/>
        <end position="801"/>
    </location>
</feature>
<keyword evidence="5 8" id="KW-1133">Transmembrane helix</keyword>
<feature type="transmembrane region" description="Helical" evidence="8">
    <location>
        <begin position="886"/>
        <end position="904"/>
    </location>
</feature>
<keyword evidence="6 8" id="KW-0472">Membrane</keyword>
<feature type="transmembrane region" description="Helical" evidence="8">
    <location>
        <begin position="838"/>
        <end position="858"/>
    </location>
</feature>
<name>A0A842HGY7_9BACT</name>
<feature type="domain" description="NADH:quinone oxidoreductase/Mrp antiporter transmembrane" evidence="9">
    <location>
        <begin position="127"/>
        <end position="411"/>
    </location>
</feature>
<dbReference type="Pfam" id="PF20501">
    <property type="entry name" value="MbhE"/>
    <property type="match status" value="1"/>
</dbReference>
<gene>
    <name evidence="13" type="ORF">H5P28_13400</name>
</gene>
<evidence type="ECO:0000256" key="6">
    <source>
        <dbReference type="ARBA" id="ARBA00023136"/>
    </source>
</evidence>
<feature type="transmembrane region" description="Helical" evidence="8">
    <location>
        <begin position="28"/>
        <end position="46"/>
    </location>
</feature>
<feature type="transmembrane region" description="Helical" evidence="8">
    <location>
        <begin position="494"/>
        <end position="518"/>
    </location>
</feature>
<dbReference type="AlphaFoldDB" id="A0A842HGY7"/>
<feature type="transmembrane region" description="Helical" evidence="8">
    <location>
        <begin position="131"/>
        <end position="150"/>
    </location>
</feature>
<dbReference type="Proteomes" id="UP000546464">
    <property type="component" value="Unassembled WGS sequence"/>
</dbReference>
<dbReference type="RefSeq" id="WP_185676213.1">
    <property type="nucleotide sequence ID" value="NZ_JACHVB010000035.1"/>
</dbReference>
<evidence type="ECO:0000259" key="9">
    <source>
        <dbReference type="Pfam" id="PF00361"/>
    </source>
</evidence>
<feature type="transmembrane region" description="Helical" evidence="8">
    <location>
        <begin position="743"/>
        <end position="762"/>
    </location>
</feature>
<feature type="transmembrane region" description="Helical" evidence="8">
    <location>
        <begin position="299"/>
        <end position="317"/>
    </location>
</feature>
<sequence length="919" mass="96750">MVWYLGGMAAIALGALVWPLVSRRNAVLAGWLSAIAPTVIFCWLIGQIGNVVREDFPACTLQWVPQMGVEFGLQLNGLGLLLAILISGIGALILIYGGGYLKGSAQAGPFFGFVQLFMLAMLGLVVSDNLLVMFVFWELTSLASYLLIGLNHSNPAARKSALRALLITGAGGLALLAGIILLATVGGSYSLAELQDRGELVHGSPFYVAILVLVVLGAFTKSAQFPFHFWLPDAMAAPTPVSAYLHSATMVKAGIFLLAQLTPVLGGTALWHDTLTLFGALTMLLGGVFALAQTDLKRLLAYSTMSALGTLVMLLGLGTDLAIQAAMVFLVVHALYKAPLFMIAGVVDKATGTRNITLLSGLGKRMPLLAVAAAGAAFSMSGIPPFIGFIGKELLYEAQMGAYNFALLVTVMGFAANTINVAVALKVGISPFSGHAELPKFNPAAKKFSLLLGPLVLVLAGMIVGIFPFLLGEGVINAAVGTIVHGPVDTKLKLWHGFTLLLVLSFATVVAGILLYVFRERVRTAAGAILKRLPFNASNGFDLGLARTLLGALRTTRLFQHGNLRLYIAVVVGCLSLLVAAALASSWTWAIPQAGPVRFVTLGVVALMFFGAVAALRSRGTVMAVLAMGGVGFGIALLFALFGAPDLALTQILVETLTLALFAFVLRQLPAVKAYSSKRRRVSDAVIATVAGVAVAAALLAVRMAPSAQEDRVSTVMAEKSLTEAHGRNVVNVILVDFRAFDTLGEVCVLVVAAIGVAGLLLGDRKQRVRAESTVATPLFRTAIKWVSPLLLLMGVVLLLRGHNDPGGGFIGGLVAATALVLRGLASTRRPLHPQRKPLLLIAAGILAAFVSTLPSILSDQVFMKGVWGGSIWLPLAGKIKLGTPFLFDVGVFFAVIGAALLILSRLMRRERIETTQTT</sequence>
<evidence type="ECO:0000259" key="12">
    <source>
        <dbReference type="Pfam" id="PF20501"/>
    </source>
</evidence>
<feature type="transmembrane region" description="Helical" evidence="8">
    <location>
        <begin position="243"/>
        <end position="262"/>
    </location>
</feature>
<evidence type="ECO:0000256" key="4">
    <source>
        <dbReference type="ARBA" id="ARBA00022692"/>
    </source>
</evidence>
<feature type="transmembrane region" description="Helical" evidence="8">
    <location>
        <begin position="107"/>
        <end position="125"/>
    </location>
</feature>
<evidence type="ECO:0000256" key="7">
    <source>
        <dbReference type="RuleBase" id="RU000320"/>
    </source>
</evidence>
<feature type="transmembrane region" description="Helical" evidence="8">
    <location>
        <begin position="686"/>
        <end position="705"/>
    </location>
</feature>
<dbReference type="InterPro" id="IPR042106">
    <property type="entry name" value="Nuo/plastoQ_OxRdtase_6_NuoJ"/>
</dbReference>
<dbReference type="InterPro" id="IPR025383">
    <property type="entry name" value="MrpA_C/MbhD"/>
</dbReference>
<dbReference type="PRINTS" id="PR01434">
    <property type="entry name" value="NADHDHGNASE5"/>
</dbReference>
<feature type="transmembrane region" description="Helical" evidence="8">
    <location>
        <begin position="402"/>
        <end position="427"/>
    </location>
</feature>
<dbReference type="Gene3D" id="1.20.120.1200">
    <property type="entry name" value="NADH-ubiquinone/plastoquinone oxidoreductase chain 6, subunit NuoJ"/>
    <property type="match status" value="1"/>
</dbReference>
<feature type="domain" description="Na+/H+ antiporter MnhB subunit-related protein" evidence="10">
    <location>
        <begin position="780"/>
        <end position="901"/>
    </location>
</feature>
<feature type="domain" description="MrpA C-terminal/MbhD" evidence="11">
    <location>
        <begin position="606"/>
        <end position="670"/>
    </location>
</feature>
<feature type="transmembrane region" description="Helical" evidence="8">
    <location>
        <begin position="368"/>
        <end position="390"/>
    </location>
</feature>
<evidence type="ECO:0000313" key="14">
    <source>
        <dbReference type="Proteomes" id="UP000546464"/>
    </source>
</evidence>